<dbReference type="SUPFAM" id="SSF49562">
    <property type="entry name" value="C2 domain (Calcium/lipid-binding domain, CaLB)"/>
    <property type="match status" value="1"/>
</dbReference>
<reference evidence="7" key="3">
    <citation type="submission" date="2020-05" db="EMBL/GenBank/DDBJ databases">
        <title>Electrophorus electricus (electric eel) genome, fEleEle1, primary haplotype.</title>
        <authorList>
            <person name="Myers G."/>
            <person name="Meyer A."/>
            <person name="Fedrigo O."/>
            <person name="Formenti G."/>
            <person name="Rhie A."/>
            <person name="Tracey A."/>
            <person name="Sims Y."/>
            <person name="Jarvis E.D."/>
        </authorList>
    </citation>
    <scope>NUCLEOTIDE SEQUENCE [LARGE SCALE GENOMIC DNA]</scope>
</reference>
<evidence type="ECO:0000256" key="2">
    <source>
        <dbReference type="ARBA" id="ARBA00022553"/>
    </source>
</evidence>
<dbReference type="InterPro" id="IPR001936">
    <property type="entry name" value="RasGAP_dom"/>
</dbReference>
<reference evidence="8" key="1">
    <citation type="journal article" date="2014" name="Science">
        <title>Nonhuman genetics. Genomic basis for the convergent evolution of electric organs.</title>
        <authorList>
            <person name="Gallant J.R."/>
            <person name="Traeger L.L."/>
            <person name="Volkening J.D."/>
            <person name="Moffett H."/>
            <person name="Chen P.H."/>
            <person name="Novina C.D."/>
            <person name="Phillips G.N.Jr."/>
            <person name="Anand R."/>
            <person name="Wells G.B."/>
            <person name="Pinch M."/>
            <person name="Guth R."/>
            <person name="Unguez G.A."/>
            <person name="Albert J.S."/>
            <person name="Zakon H.H."/>
            <person name="Samanta M.P."/>
            <person name="Sussman M.R."/>
        </authorList>
    </citation>
    <scope>NUCLEOTIDE SEQUENCE [LARGE SCALE GENOMIC DNA]</scope>
</reference>
<feature type="compositionally biased region" description="Polar residues" evidence="3">
    <location>
        <begin position="187"/>
        <end position="201"/>
    </location>
</feature>
<dbReference type="OMA" id="HAAQMDH"/>
<feature type="domain" description="C2" evidence="5">
    <location>
        <begin position="318"/>
        <end position="436"/>
    </location>
</feature>
<dbReference type="Gene3D" id="2.60.40.150">
    <property type="entry name" value="C2 domain"/>
    <property type="match status" value="1"/>
</dbReference>
<gene>
    <name evidence="7" type="primary">RASAL2</name>
</gene>
<reference evidence="7" key="5">
    <citation type="submission" date="2025-09" db="UniProtKB">
        <authorList>
            <consortium name="Ensembl"/>
        </authorList>
    </citation>
    <scope>IDENTIFICATION</scope>
</reference>
<dbReference type="PROSITE" id="PS50018">
    <property type="entry name" value="RAS_GTPASE_ACTIV_2"/>
    <property type="match status" value="1"/>
</dbReference>
<dbReference type="InterPro" id="IPR035892">
    <property type="entry name" value="C2_domain_sf"/>
</dbReference>
<sequence>MTRRETKREDEKPLTNVVRTWLNFPSWPPSPSLSLTGVYRVGMPGTETDSAAGDVDLVAGGGMCLEPTVDGVLMDSFCQQQGWLRVYDVKGPPSHRFSCGQSPFSEPAVWERKYCVLTDSQLILLNREEEIPADIHDSPTGSSAKIRSLRRTVSVPSEGQFPECPAEGVIMSEVSAERSPRRRSISGLGSSEKNFSMDGPNSSPFRVPGFFSKRLKGSIKRTKSQTKLDRNASFRLPSLRPAENDRSRALPKLKESSSHESLLSPGSAAEALDLSMEDDVYIKPLHSSILGQEFCFEVIYSGGSKCFSCSSASERDKWMENLRRTVQPNKDNCRRAENILRLWIIEAKDLPPKKKYFCELCLDDVLYARTTSKPRADCLFWGEHFEFASLPPVRSITVHIYRDIDKKKKKDKNNYVGLVNIPLQGVTGRQFVEKWYPVSTPTTTKAKGGGPSIRIKSRFQTVSILPMEQYKEFAEFVTNNYTMLCSVLEPVISVRNKEEMANALVHILQSTGRAKDFLTDLVMSEVDRCADHDVLIFRENTLATKAIEEYLKLVGQRYLHDALGEFIKALYESDENCEVDPSKCSSSELAEHQSNLKMCCELAFCKIINSYCVFPRELKEVFASWKQQCQSRGKQDLSQRLISASLFLRFLCPAIMSPSLFSLMQEYPDDRTSRTLTLIAKVIQNLANFTKFGNKEDYMAFMNDFLEHEWAGMTRFLLEISNPETISNTPGFEGYIDLGRELSLLHALLWEVVSQLDKGDNSFLQATVAKLGPLPRILGDITRSLSSPTPIQQQLRRLQEHSSAHNISTSVSSGLQRIFEDPADSEARIRSPAQEHTEVLARGKPPLLGQQPPLHSMSFSDKEEREHHLPNGRSISLVDLQDSHLLQGPPGPLSLHEAPPRLGCVGSQASIEPLPAQPQPSLVKAVAARDSLPQSVPQSRRPLPPTLSQQRSLQPLSFQNPVYHLSNPPQASPRPARSPQRRSSSENLSTGSSGSSASLGRAPTPRGSLDQEQGRPRATQQGEEAPLPAPAIQRLHQGPQAVAVVRQGGAGTAHIVKVEQQSRCAVAGAVNGAVRPARSLPHSSSLRSCSSANTEPQQQSAAGSQQQSCSSRDSPGPAPASHASRQVQSPMESVTMSPVERTAAWVLNNSQYEDEEEEERQSREDSKHVERYEQEISKLKERLRVSGRRLEEYERRLLAQEQQMQRLLLEYKSRLEDSEDRLRRQQEEKDCQMKSIICRLMAVEEELKRDHAEMQAVIDAKQKIIEAQEKRISSLDAANSRLMGALTQVKERYSMPGLRNGLSPTNPTKLSITENGEFRNSSC</sequence>
<dbReference type="InterPro" id="IPR021887">
    <property type="entry name" value="DAB2P_C"/>
</dbReference>
<dbReference type="Gene3D" id="1.10.506.10">
    <property type="entry name" value="GTPase Activation - p120gap, domain 1"/>
    <property type="match status" value="2"/>
</dbReference>
<feature type="region of interest" description="Disordered" evidence="3">
    <location>
        <begin position="218"/>
        <end position="264"/>
    </location>
</feature>
<dbReference type="SUPFAM" id="SSF50729">
    <property type="entry name" value="PH domain-like"/>
    <property type="match status" value="1"/>
</dbReference>
<feature type="region of interest" description="Disordered" evidence="3">
    <location>
        <begin position="175"/>
        <end position="201"/>
    </location>
</feature>
<keyword evidence="2" id="KW-0597">Phosphoprotein</keyword>
<evidence type="ECO:0000313" key="7">
    <source>
        <dbReference type="Ensembl" id="ENSEEEP00000009229.1"/>
    </source>
</evidence>
<organism evidence="7 8">
    <name type="scientific">Electrophorus electricus</name>
    <name type="common">Electric eel</name>
    <name type="synonym">Gymnotus electricus</name>
    <dbReference type="NCBI Taxonomy" id="8005"/>
    <lineage>
        <taxon>Eukaryota</taxon>
        <taxon>Metazoa</taxon>
        <taxon>Chordata</taxon>
        <taxon>Craniata</taxon>
        <taxon>Vertebrata</taxon>
        <taxon>Euteleostomi</taxon>
        <taxon>Actinopterygii</taxon>
        <taxon>Neopterygii</taxon>
        <taxon>Teleostei</taxon>
        <taxon>Ostariophysi</taxon>
        <taxon>Gymnotiformes</taxon>
        <taxon>Gymnotoidei</taxon>
        <taxon>Gymnotidae</taxon>
        <taxon>Electrophorus</taxon>
    </lineage>
</organism>
<feature type="compositionally biased region" description="Polar residues" evidence="3">
    <location>
        <begin position="946"/>
        <end position="960"/>
    </location>
</feature>
<dbReference type="Pfam" id="PF00168">
    <property type="entry name" value="C2"/>
    <property type="match status" value="1"/>
</dbReference>
<feature type="domain" description="PH" evidence="4">
    <location>
        <begin position="77"/>
        <end position="327"/>
    </location>
</feature>
<evidence type="ECO:0000313" key="8">
    <source>
        <dbReference type="Proteomes" id="UP000314983"/>
    </source>
</evidence>
<dbReference type="InterPro" id="IPR008936">
    <property type="entry name" value="Rho_GTPase_activation_prot"/>
</dbReference>
<dbReference type="InterPro" id="IPR000008">
    <property type="entry name" value="C2_dom"/>
</dbReference>
<dbReference type="Pfam" id="PF12004">
    <property type="entry name" value="DAB2P_C"/>
    <property type="match status" value="1"/>
</dbReference>
<reference evidence="8" key="2">
    <citation type="journal article" date="2017" name="Sci. Adv.">
        <title>A tail of two voltages: Proteomic comparison of the three electric organs of the electric eel.</title>
        <authorList>
            <person name="Traeger L.L."/>
            <person name="Sabat G."/>
            <person name="Barrett-Wilt G.A."/>
            <person name="Wells G.B."/>
            <person name="Sussman M.R."/>
        </authorList>
    </citation>
    <scope>NUCLEOTIDE SEQUENCE [LARGE SCALE GENOMIC DNA]</scope>
</reference>
<feature type="compositionally biased region" description="Polar residues" evidence="3">
    <location>
        <begin position="1123"/>
        <end position="1136"/>
    </location>
</feature>
<dbReference type="CDD" id="cd22265">
    <property type="entry name" value="UDM1_RNF168"/>
    <property type="match status" value="1"/>
</dbReference>
<evidence type="ECO:0000256" key="1">
    <source>
        <dbReference type="ARBA" id="ARBA00022468"/>
    </source>
</evidence>
<feature type="compositionally biased region" description="Low complexity" evidence="3">
    <location>
        <begin position="973"/>
        <end position="1000"/>
    </location>
</feature>
<dbReference type="SUPFAM" id="SSF48350">
    <property type="entry name" value="GTPase activation domain, GAP"/>
    <property type="match status" value="1"/>
</dbReference>
<dbReference type="PROSITE" id="PS00509">
    <property type="entry name" value="RAS_GTPASE_ACTIV_1"/>
    <property type="match status" value="1"/>
</dbReference>
<dbReference type="Ensembl" id="ENSEEET00000009347.2">
    <property type="protein sequence ID" value="ENSEEEP00000009229.1"/>
    <property type="gene ID" value="ENSEEEG00000004733.2"/>
</dbReference>
<evidence type="ECO:0008006" key="9">
    <source>
        <dbReference type="Google" id="ProtNLM"/>
    </source>
</evidence>
<dbReference type="Proteomes" id="UP000314983">
    <property type="component" value="Chromosome 18"/>
</dbReference>
<protein>
    <recommendedName>
        <fullName evidence="9">RAS protein activator like 2</fullName>
    </recommendedName>
</protein>
<dbReference type="GO" id="GO:0005096">
    <property type="term" value="F:GTPase activator activity"/>
    <property type="evidence" value="ECO:0007669"/>
    <property type="project" value="UniProtKB-KW"/>
</dbReference>
<dbReference type="PROSITE" id="PS50003">
    <property type="entry name" value="PH_DOMAIN"/>
    <property type="match status" value="1"/>
</dbReference>
<dbReference type="Pfam" id="PF25321">
    <property type="entry name" value="PH_RASGAP"/>
    <property type="match status" value="1"/>
</dbReference>
<feature type="compositionally biased region" description="Basic and acidic residues" evidence="3">
    <location>
        <begin position="242"/>
        <end position="258"/>
    </location>
</feature>
<proteinExistence type="predicted"/>
<feature type="region of interest" description="Disordered" evidence="3">
    <location>
        <begin position="883"/>
        <end position="1025"/>
    </location>
</feature>
<feature type="domain" description="Ras-GAP" evidence="6">
    <location>
        <begin position="496"/>
        <end position="688"/>
    </location>
</feature>
<dbReference type="PANTHER" id="PTHR10194">
    <property type="entry name" value="RAS GTPASE-ACTIVATING PROTEINS"/>
    <property type="match status" value="1"/>
</dbReference>
<dbReference type="InterPro" id="IPR039360">
    <property type="entry name" value="Ras_GTPase"/>
</dbReference>
<evidence type="ECO:0000256" key="3">
    <source>
        <dbReference type="SAM" id="MobiDB-lite"/>
    </source>
</evidence>
<dbReference type="STRING" id="8005.ENSEEEP00000009229"/>
<evidence type="ECO:0000259" key="6">
    <source>
        <dbReference type="PROSITE" id="PS50018"/>
    </source>
</evidence>
<feature type="compositionally biased region" description="Low complexity" evidence="3">
    <location>
        <begin position="1076"/>
        <end position="1111"/>
    </location>
</feature>
<dbReference type="GeneTree" id="ENSGT00940000157702"/>
<dbReference type="SMART" id="SM00323">
    <property type="entry name" value="RasGAP"/>
    <property type="match status" value="1"/>
</dbReference>
<evidence type="ECO:0000259" key="5">
    <source>
        <dbReference type="PROSITE" id="PS50004"/>
    </source>
</evidence>
<dbReference type="InterPro" id="IPR001849">
    <property type="entry name" value="PH_domain"/>
</dbReference>
<dbReference type="InterPro" id="IPR023152">
    <property type="entry name" value="RasGAP_CS"/>
</dbReference>
<dbReference type="Pfam" id="PF00616">
    <property type="entry name" value="RasGAP"/>
    <property type="match status" value="1"/>
</dbReference>
<dbReference type="PANTHER" id="PTHR10194:SF52">
    <property type="entry name" value="RAS GTPASE-ACTIVATING PROTEIN NGAP"/>
    <property type="match status" value="1"/>
</dbReference>
<dbReference type="CDD" id="cd05136">
    <property type="entry name" value="RasGAP_DAB2IP"/>
    <property type="match status" value="1"/>
</dbReference>
<dbReference type="SMART" id="SM00233">
    <property type="entry name" value="PH"/>
    <property type="match status" value="1"/>
</dbReference>
<dbReference type="CDD" id="cd04013">
    <property type="entry name" value="C2_SynGAP_like"/>
    <property type="match status" value="1"/>
</dbReference>
<feature type="compositionally biased region" description="Basic and acidic residues" evidence="3">
    <location>
        <begin position="1160"/>
        <end position="1169"/>
    </location>
</feature>
<feature type="compositionally biased region" description="Low complexity" evidence="3">
    <location>
        <begin position="845"/>
        <end position="854"/>
    </location>
</feature>
<name>A0A4W4EE27_ELEEL</name>
<dbReference type="PROSITE" id="PS50004">
    <property type="entry name" value="C2"/>
    <property type="match status" value="1"/>
</dbReference>
<keyword evidence="1" id="KW-0343">GTPase activation</keyword>
<feature type="compositionally biased region" description="Basic and acidic residues" evidence="3">
    <location>
        <begin position="860"/>
        <end position="869"/>
    </location>
</feature>
<evidence type="ECO:0000259" key="4">
    <source>
        <dbReference type="PROSITE" id="PS50003"/>
    </source>
</evidence>
<dbReference type="InterPro" id="IPR057606">
    <property type="entry name" value="SynGAP1-like_PH"/>
</dbReference>
<feature type="region of interest" description="Disordered" evidence="3">
    <location>
        <begin position="1076"/>
        <end position="1169"/>
    </location>
</feature>
<reference evidence="7" key="4">
    <citation type="submission" date="2025-08" db="UniProtKB">
        <authorList>
            <consortium name="Ensembl"/>
        </authorList>
    </citation>
    <scope>IDENTIFICATION</scope>
</reference>
<keyword evidence="8" id="KW-1185">Reference proteome</keyword>
<dbReference type="SMART" id="SM00239">
    <property type="entry name" value="C2"/>
    <property type="match status" value="1"/>
</dbReference>
<feature type="region of interest" description="Disordered" evidence="3">
    <location>
        <begin position="1296"/>
        <end position="1323"/>
    </location>
</feature>
<feature type="region of interest" description="Disordered" evidence="3">
    <location>
        <begin position="842"/>
        <end position="869"/>
    </location>
</feature>
<accession>A0A4W4EE27</accession>
<feature type="compositionally biased region" description="Polar residues" evidence="3">
    <location>
        <begin position="1302"/>
        <end position="1323"/>
    </location>
</feature>